<accession>A0ACC1X7Z7</accession>
<reference evidence="1 2" key="1">
    <citation type="journal article" date="2023" name="Science">
        <title>Complex scaffold remodeling in plant triterpene biosynthesis.</title>
        <authorList>
            <person name="De La Pena R."/>
            <person name="Hodgson H."/>
            <person name="Liu J.C."/>
            <person name="Stephenson M.J."/>
            <person name="Martin A.C."/>
            <person name="Owen C."/>
            <person name="Harkess A."/>
            <person name="Leebens-Mack J."/>
            <person name="Jimenez L.E."/>
            <person name="Osbourn A."/>
            <person name="Sattely E.S."/>
        </authorList>
    </citation>
    <scope>NUCLEOTIDE SEQUENCE [LARGE SCALE GENOMIC DNA]</scope>
    <source>
        <strain evidence="2">cv. JPN11</strain>
        <tissue evidence="1">Leaf</tissue>
    </source>
</reference>
<keyword evidence="2" id="KW-1185">Reference proteome</keyword>
<dbReference type="EMBL" id="CM051404">
    <property type="protein sequence ID" value="KAJ4707082.1"/>
    <property type="molecule type" value="Genomic_DNA"/>
</dbReference>
<comment type="caution">
    <text evidence="1">The sequence shown here is derived from an EMBL/GenBank/DDBJ whole genome shotgun (WGS) entry which is preliminary data.</text>
</comment>
<gene>
    <name evidence="1" type="ORF">OWV82_020652</name>
</gene>
<protein>
    <submittedName>
        <fullName evidence="1">Cysteine-rich receptor-like protein kinase</fullName>
    </submittedName>
</protein>
<proteinExistence type="predicted"/>
<dbReference type="Proteomes" id="UP001164539">
    <property type="component" value="Chromosome 11"/>
</dbReference>
<organism evidence="1 2">
    <name type="scientific">Melia azedarach</name>
    <name type="common">Chinaberry tree</name>
    <dbReference type="NCBI Taxonomy" id="155640"/>
    <lineage>
        <taxon>Eukaryota</taxon>
        <taxon>Viridiplantae</taxon>
        <taxon>Streptophyta</taxon>
        <taxon>Embryophyta</taxon>
        <taxon>Tracheophyta</taxon>
        <taxon>Spermatophyta</taxon>
        <taxon>Magnoliopsida</taxon>
        <taxon>eudicotyledons</taxon>
        <taxon>Gunneridae</taxon>
        <taxon>Pentapetalae</taxon>
        <taxon>rosids</taxon>
        <taxon>malvids</taxon>
        <taxon>Sapindales</taxon>
        <taxon>Meliaceae</taxon>
        <taxon>Melia</taxon>
    </lineage>
</organism>
<sequence>MLYHLCSFLLIFHIFHLSYGLLDPSLPWYKCDSTSTSAPDSIFSANLEIALSTLQNDTAATGFSTTTISATNSSQQSVTALALCRATFTPSDCQTCINSAAAKIRGRCHNQTSGQIWIDYCTIRYSSKNFINKTTDFSEFWMIEEGDFGDILPTNYIITVKLLMQHLSLLAGKSDKLYAVAKTQVSRHLSVYGYADCTRDIDGESCTQHLLAAIGNLAGCCLGHQSNWVATSTCSFQFSTNPVYKDWETAPDVTAALGVAASPGMEPEAPPSNRGKVMIIIGVICGGLGGVIFMTGVLWILKIKGERVSSLSEDAEKKGIKMKSSLLDLDVLIAATAKFSDENLLGKGGFGTVYKDEESYSRSPKIAGTFGYMAPEYVVRGFLSVKSDVFSFGVLMLEIISGRKNYDLLLDEEREELLNFAWRLEEEGRLIELVDETMGSFPKEIVLRCMKIALLCTQESIRDRLTISSAFSMLSNHSITLPSVADRSSRDDRVDCKSNHFSTGCNYITTSFSSHGR</sequence>
<name>A0ACC1X7Z7_MELAZ</name>
<evidence type="ECO:0000313" key="1">
    <source>
        <dbReference type="EMBL" id="KAJ4707082.1"/>
    </source>
</evidence>
<evidence type="ECO:0000313" key="2">
    <source>
        <dbReference type="Proteomes" id="UP001164539"/>
    </source>
</evidence>